<evidence type="ECO:0000313" key="4">
    <source>
        <dbReference type="Proteomes" id="UP001175344"/>
    </source>
</evidence>
<dbReference type="EMBL" id="JAELXN010000063">
    <property type="protein sequence ID" value="MBJ6597395.1"/>
    <property type="molecule type" value="Genomic_DNA"/>
</dbReference>
<comment type="caution">
    <text evidence="1">The sequence shown here is derived from an EMBL/GenBank/DDBJ whole genome shotgun (WGS) entry which is preliminary data.</text>
</comment>
<dbReference type="EMBL" id="JARTQQ020000001">
    <property type="protein sequence ID" value="MEC5730880.1"/>
    <property type="molecule type" value="Genomic_DNA"/>
</dbReference>
<name>A0A8I1G357_ENTAS</name>
<evidence type="ECO:0000313" key="2">
    <source>
        <dbReference type="EMBL" id="MEC5730880.1"/>
    </source>
</evidence>
<reference evidence="2" key="3">
    <citation type="submission" date="2024-01" db="EMBL/GenBank/DDBJ databases">
        <authorList>
            <person name="Macesic N."/>
        </authorList>
    </citation>
    <scope>NUCLEOTIDE SEQUENCE</scope>
    <source>
        <strain evidence="2">CPO239</strain>
    </source>
</reference>
<sequence length="71" mass="8000">MRGILFRVLFFSKINKIVQEEQLVRKKIVTKAQIYRAVASSTAIETGVSVQKIEQQLKQNQAQAKAVGLAR</sequence>
<organism evidence="1 3">
    <name type="scientific">Enterobacter asburiae</name>
    <dbReference type="NCBI Taxonomy" id="61645"/>
    <lineage>
        <taxon>Bacteria</taxon>
        <taxon>Pseudomonadati</taxon>
        <taxon>Pseudomonadota</taxon>
        <taxon>Gammaproteobacteria</taxon>
        <taxon>Enterobacterales</taxon>
        <taxon>Enterobacteriaceae</taxon>
        <taxon>Enterobacter</taxon>
        <taxon>Enterobacter cloacae complex</taxon>
    </lineage>
</organism>
<dbReference type="RefSeq" id="WP_016243849.1">
    <property type="nucleotide sequence ID" value="NZ_CP103751.1"/>
</dbReference>
<evidence type="ECO:0000313" key="3">
    <source>
        <dbReference type="Proteomes" id="UP000641429"/>
    </source>
</evidence>
<reference evidence="1" key="1">
    <citation type="submission" date="2020-12" db="EMBL/GenBank/DDBJ databases">
        <title>Molecular epidemiology of VIM- metallo-b-lactamase-producing Enterobacter cloacae complex isolated in France between 2015 and 2018.</title>
        <authorList>
            <person name="Emeraud C."/>
            <person name="Petit C."/>
            <person name="Bonnin R."/>
            <person name="Naas T."/>
            <person name="Dortet L."/>
        </authorList>
    </citation>
    <scope>NUCLEOTIDE SEQUENCE</scope>
    <source>
        <strain evidence="1">170C2</strain>
    </source>
</reference>
<dbReference type="Proteomes" id="UP000641429">
    <property type="component" value="Unassembled WGS sequence"/>
</dbReference>
<accession>A0A8I1G357</accession>
<protein>
    <submittedName>
        <fullName evidence="1">Uncharacterized protein</fullName>
    </submittedName>
</protein>
<evidence type="ECO:0000313" key="1">
    <source>
        <dbReference type="EMBL" id="MBJ6597395.1"/>
    </source>
</evidence>
<dbReference type="AlphaFoldDB" id="A0A8I1G357"/>
<gene>
    <name evidence="1" type="ORF">JGT27_17020</name>
    <name evidence="2" type="ORF">QAA55_021080</name>
</gene>
<dbReference type="Proteomes" id="UP001175344">
    <property type="component" value="Unassembled WGS sequence"/>
</dbReference>
<reference evidence="2" key="2">
    <citation type="journal article" date="2023" name="Nat. Commun.">
        <title>Genomic dissection of endemic carbapenem resistance reveals metallo-beta-lactamase dissemination through clonal, plasmid and integron transfer.</title>
        <authorList>
            <person name="Macesic N."/>
            <person name="Hawkey J."/>
            <person name="Vezina B."/>
            <person name="Wisniewski J.A."/>
            <person name="Cottingham H."/>
            <person name="Blakeway L.V."/>
            <person name="Harshegyi T."/>
            <person name="Pragastis K."/>
            <person name="Badoordeen G.Z."/>
            <person name="Dennison A."/>
            <person name="Spelman D.W."/>
            <person name="Jenney A.W.J."/>
            <person name="Peleg A.Y."/>
        </authorList>
    </citation>
    <scope>NUCLEOTIDE SEQUENCE</scope>
    <source>
        <strain evidence="2">CPO239</strain>
    </source>
</reference>
<keyword evidence="4" id="KW-1185">Reference proteome</keyword>
<proteinExistence type="predicted"/>